<evidence type="ECO:0000313" key="6">
    <source>
        <dbReference type="Proteomes" id="UP000294850"/>
    </source>
</evidence>
<evidence type="ECO:0000259" key="4">
    <source>
        <dbReference type="PROSITE" id="PS50995"/>
    </source>
</evidence>
<reference evidence="5 6" key="1">
    <citation type="submission" date="2019-03" db="EMBL/GenBank/DDBJ databases">
        <title>Dyadobacter AR-3-6 sp. nov., isolated from arctic soil.</title>
        <authorList>
            <person name="Chaudhary D.K."/>
        </authorList>
    </citation>
    <scope>NUCLEOTIDE SEQUENCE [LARGE SCALE GENOMIC DNA]</scope>
    <source>
        <strain evidence="5 6">AR-3-6</strain>
    </source>
</reference>
<dbReference type="Gene3D" id="1.10.10.10">
    <property type="entry name" value="Winged helix-like DNA-binding domain superfamily/Winged helix DNA-binding domain"/>
    <property type="match status" value="1"/>
</dbReference>
<dbReference type="GO" id="GO:0003677">
    <property type="term" value="F:DNA binding"/>
    <property type="evidence" value="ECO:0007669"/>
    <property type="project" value="UniProtKB-KW"/>
</dbReference>
<keyword evidence="6" id="KW-1185">Reference proteome</keyword>
<dbReference type="InterPro" id="IPR039422">
    <property type="entry name" value="MarR/SlyA-like"/>
</dbReference>
<evidence type="ECO:0000256" key="2">
    <source>
        <dbReference type="ARBA" id="ARBA00023125"/>
    </source>
</evidence>
<gene>
    <name evidence="5" type="ORF">E0F88_31290</name>
</gene>
<dbReference type="InterPro" id="IPR036388">
    <property type="entry name" value="WH-like_DNA-bd_sf"/>
</dbReference>
<accession>A0A4R5D6T8</accession>
<protein>
    <submittedName>
        <fullName evidence="5">MarR family transcriptional regulator</fullName>
    </submittedName>
</protein>
<evidence type="ECO:0000256" key="3">
    <source>
        <dbReference type="ARBA" id="ARBA00023163"/>
    </source>
</evidence>
<keyword evidence="3" id="KW-0804">Transcription</keyword>
<keyword evidence="1" id="KW-0805">Transcription regulation</keyword>
<proteinExistence type="predicted"/>
<dbReference type="SMART" id="SM00347">
    <property type="entry name" value="HTH_MARR"/>
    <property type="match status" value="1"/>
</dbReference>
<dbReference type="PANTHER" id="PTHR33164:SF64">
    <property type="entry name" value="TRANSCRIPTIONAL REGULATOR SLYA"/>
    <property type="match status" value="1"/>
</dbReference>
<feature type="domain" description="HTH marR-type" evidence="4">
    <location>
        <begin position="16"/>
        <end position="147"/>
    </location>
</feature>
<organism evidence="5 6">
    <name type="scientific">Dyadobacter psychrotolerans</name>
    <dbReference type="NCBI Taxonomy" id="2541721"/>
    <lineage>
        <taxon>Bacteria</taxon>
        <taxon>Pseudomonadati</taxon>
        <taxon>Bacteroidota</taxon>
        <taxon>Cytophagia</taxon>
        <taxon>Cytophagales</taxon>
        <taxon>Spirosomataceae</taxon>
        <taxon>Dyadobacter</taxon>
    </lineage>
</organism>
<dbReference type="InterPro" id="IPR036390">
    <property type="entry name" value="WH_DNA-bd_sf"/>
</dbReference>
<dbReference type="GO" id="GO:0003700">
    <property type="term" value="F:DNA-binding transcription factor activity"/>
    <property type="evidence" value="ECO:0007669"/>
    <property type="project" value="InterPro"/>
</dbReference>
<evidence type="ECO:0000256" key="1">
    <source>
        <dbReference type="ARBA" id="ARBA00023015"/>
    </source>
</evidence>
<keyword evidence="2" id="KW-0238">DNA-binding</keyword>
<dbReference type="RefSeq" id="WP_131962344.1">
    <property type="nucleotide sequence ID" value="NZ_SMFL01000021.1"/>
</dbReference>
<comment type="caution">
    <text evidence="5">The sequence shown here is derived from an EMBL/GenBank/DDBJ whole genome shotgun (WGS) entry which is preliminary data.</text>
</comment>
<dbReference type="PANTHER" id="PTHR33164">
    <property type="entry name" value="TRANSCRIPTIONAL REGULATOR, MARR FAMILY"/>
    <property type="match status" value="1"/>
</dbReference>
<dbReference type="AlphaFoldDB" id="A0A4R5D6T8"/>
<dbReference type="SUPFAM" id="SSF46785">
    <property type="entry name" value="Winged helix' DNA-binding domain"/>
    <property type="match status" value="1"/>
</dbReference>
<evidence type="ECO:0000313" key="5">
    <source>
        <dbReference type="EMBL" id="TDE09232.1"/>
    </source>
</evidence>
<dbReference type="PRINTS" id="PR00598">
    <property type="entry name" value="HTHMARR"/>
</dbReference>
<dbReference type="EMBL" id="SMFL01000021">
    <property type="protein sequence ID" value="TDE09232.1"/>
    <property type="molecule type" value="Genomic_DNA"/>
</dbReference>
<dbReference type="Proteomes" id="UP000294850">
    <property type="component" value="Unassembled WGS sequence"/>
</dbReference>
<sequence>MNQIKTPQEIERLVTMMDLIQSIRQDIKGYFQARIREINLNLTFEMFQVMVILWRKDGINQQEIADRVQKNKASLTPLLDNLSIRNLVVRNEDPSDRRNKIISLTTEGRNYEAHIQPLISDLYDAIKEDISVEQVENMTTMLRKIQSNIKN</sequence>
<name>A0A4R5D6T8_9BACT</name>
<dbReference type="GO" id="GO:0006950">
    <property type="term" value="P:response to stress"/>
    <property type="evidence" value="ECO:0007669"/>
    <property type="project" value="TreeGrafter"/>
</dbReference>
<dbReference type="InterPro" id="IPR000835">
    <property type="entry name" value="HTH_MarR-typ"/>
</dbReference>
<dbReference type="OrthoDB" id="996843at2"/>
<dbReference type="PROSITE" id="PS50995">
    <property type="entry name" value="HTH_MARR_2"/>
    <property type="match status" value="1"/>
</dbReference>
<dbReference type="Pfam" id="PF01047">
    <property type="entry name" value="MarR"/>
    <property type="match status" value="1"/>
</dbReference>